<dbReference type="InterPro" id="IPR002641">
    <property type="entry name" value="PNPLA_dom"/>
</dbReference>
<dbReference type="AlphaFoldDB" id="A0A835NKN2"/>
<feature type="short sequence motif" description="DGA/G" evidence="4">
    <location>
        <begin position="648"/>
        <end position="650"/>
    </location>
</feature>
<evidence type="ECO:0000313" key="9">
    <source>
        <dbReference type="EMBL" id="KAI1239297.1"/>
    </source>
</evidence>
<sequence>MDLRLRYQHNSNVLCKTLLHELHLSLQIMTVHLSLDNYLFFLINPKNLWWKQRNKCLCFCRPKAYWRINHGAHLRVFHTSEPWCKWARSRTFWYNKYIYSHEFLYYRVSKLLTSSSKGLTRVSIRMSRIKNTIESVSKAVTGTHSELVSRIARLKSHSGTLGKANKSSADANNISTNPENDKQVTDVRTQDDCNRGPAAKKSTCASENLESVLVSSSSAYQDTPEVSASSKNHLFHISYFSTNFGETYNFVADHINSYFNNSVMEQGRKRNALLQDSESEERNKLDSSADNVTSEEKRVDSTGTLAPEAETLGTEKTNTVLPASTKKSIANFLSYPSNSVQAFVDSYIGGLVPKLRSDTKAVSPEKSKQQEQEIIARVSIDNRTRALVQALRRSSNQRVCINRVEELTYHLLEFPESRGVAIKEKLIPCLLRLRQVNDESLQAAVRETLALIGYTDPVKGWGIRILSIDGGGTRGLVALQTLRKLEELTGKPVHQLFDYICGVSTGAILAFMLGLFHIPLDDCEELYHKLGSDVFKQNVIVGTVKMGWNHAFYDSDIWEKMLKEKMGSNLMIETARKSKCPKVAAVSTIVNRGTPLKAFVFRNYNHLPGVKSHYIGGCHYKLWQAIRASSAAPGYFQEYVLGSDLHQDGGLLLNNPSALAVHECKCLWPNVPLQCLISLGTGRYESEVKTNVTHTSLKAKLTNVINSATDTEEVHTMLDALLPPDTYFRFNPLMNEDIPLDESRKEKLSQLQTDGIRYLERNEEKLRKAAKILTQEKSALQRLQDWIRLKADMYEGLPFLSKFCTSLRCELKEVLPPNSPVLCSASSFPYLQLCLLLAGESGCQKTCNNETTRNIAKKKEAEMLESLQAEEGMSVSSCKESYLKRNENKELLQKENDTLLPEKNGEITKLGECVAKGR</sequence>
<dbReference type="EMBL" id="JADDUC020000005">
    <property type="protein sequence ID" value="KAI1239297.1"/>
    <property type="molecule type" value="Genomic_DNA"/>
</dbReference>
<keyword evidence="1 4" id="KW-0378">Hydrolase</keyword>
<evidence type="ECO:0000259" key="7">
    <source>
        <dbReference type="PROSITE" id="PS51635"/>
    </source>
</evidence>
<evidence type="ECO:0000256" key="2">
    <source>
        <dbReference type="ARBA" id="ARBA00022963"/>
    </source>
</evidence>
<dbReference type="Pfam" id="PF01734">
    <property type="entry name" value="Patatin"/>
    <property type="match status" value="1"/>
</dbReference>
<evidence type="ECO:0000256" key="5">
    <source>
        <dbReference type="SAM" id="Coils"/>
    </source>
</evidence>
<dbReference type="OrthoDB" id="630895at2759"/>
<feature type="compositionally biased region" description="Polar residues" evidence="6">
    <location>
        <begin position="165"/>
        <end position="178"/>
    </location>
</feature>
<keyword evidence="5" id="KW-0175">Coiled coil</keyword>
<feature type="coiled-coil region" evidence="5">
    <location>
        <begin position="756"/>
        <end position="783"/>
    </location>
</feature>
<dbReference type="GO" id="GO:0019369">
    <property type="term" value="P:arachidonate metabolic process"/>
    <property type="evidence" value="ECO:0007669"/>
    <property type="project" value="TreeGrafter"/>
</dbReference>
<dbReference type="Proteomes" id="UP000618051">
    <property type="component" value="Unassembled WGS sequence"/>
</dbReference>
<reference evidence="8" key="1">
    <citation type="submission" date="2020-10" db="EMBL/GenBank/DDBJ databases">
        <title>Feather gene expression reveals the developmental basis of iridescence in African starlings.</title>
        <authorList>
            <person name="Rubenstein D.R."/>
        </authorList>
    </citation>
    <scope>NUCLEOTIDE SEQUENCE</scope>
    <source>
        <strain evidence="8">SS15</strain>
        <tissue evidence="8">Liver</tissue>
    </source>
</reference>
<reference evidence="9 10" key="2">
    <citation type="journal article" date="2021" name="J. Hered.">
        <title>Feather Gene Expression Elucidates the Developmental Basis of Plumage Iridescence in African Starlings.</title>
        <authorList>
            <person name="Rubenstein D.R."/>
            <person name="Corvelo A."/>
            <person name="MacManes M.D."/>
            <person name="Maia R."/>
            <person name="Narzisi G."/>
            <person name="Rousaki A."/>
            <person name="Vandenabeele P."/>
            <person name="Shawkey M.D."/>
            <person name="Solomon J."/>
        </authorList>
    </citation>
    <scope>NUCLEOTIDE SEQUENCE [LARGE SCALE GENOMIC DNA]</scope>
    <source>
        <strain evidence="9">SS15</strain>
    </source>
</reference>
<dbReference type="PANTHER" id="PTHR24185:SF1">
    <property type="entry name" value="CALCIUM-INDEPENDENT PHOSPHOLIPASE A2-GAMMA"/>
    <property type="match status" value="1"/>
</dbReference>
<dbReference type="GO" id="GO:0016020">
    <property type="term" value="C:membrane"/>
    <property type="evidence" value="ECO:0007669"/>
    <property type="project" value="TreeGrafter"/>
</dbReference>
<dbReference type="GO" id="GO:0016042">
    <property type="term" value="P:lipid catabolic process"/>
    <property type="evidence" value="ECO:0007669"/>
    <property type="project" value="UniProtKB-UniRule"/>
</dbReference>
<feature type="region of interest" description="Disordered" evidence="6">
    <location>
        <begin position="275"/>
        <end position="312"/>
    </location>
</feature>
<proteinExistence type="predicted"/>
<feature type="region of interest" description="Disordered" evidence="6">
    <location>
        <begin position="159"/>
        <end position="200"/>
    </location>
</feature>
<feature type="compositionally biased region" description="Basic and acidic residues" evidence="6">
    <location>
        <begin position="179"/>
        <end position="194"/>
    </location>
</feature>
<evidence type="ECO:0000313" key="10">
    <source>
        <dbReference type="Proteomes" id="UP000618051"/>
    </source>
</evidence>
<feature type="short sequence motif" description="GXSXG" evidence="4">
    <location>
        <begin position="502"/>
        <end position="506"/>
    </location>
</feature>
<keyword evidence="10" id="KW-1185">Reference proteome</keyword>
<feature type="domain" description="PNPLA" evidence="7">
    <location>
        <begin position="466"/>
        <end position="661"/>
    </location>
</feature>
<keyword evidence="2 4" id="KW-0442">Lipid degradation</keyword>
<gene>
    <name evidence="9" type="ORF">IHE44_0012412</name>
    <name evidence="8" type="ORF">IHE44_003668</name>
</gene>
<evidence type="ECO:0000256" key="3">
    <source>
        <dbReference type="ARBA" id="ARBA00023098"/>
    </source>
</evidence>
<comment type="caution">
    <text evidence="8">The sequence shown here is derived from an EMBL/GenBank/DDBJ whole genome shotgun (WGS) entry which is preliminary data.</text>
</comment>
<dbReference type="PANTHER" id="PTHR24185">
    <property type="entry name" value="CALCIUM-INDEPENDENT PHOSPHOLIPASE A2-GAMMA"/>
    <property type="match status" value="1"/>
</dbReference>
<keyword evidence="3 4" id="KW-0443">Lipid metabolism</keyword>
<evidence type="ECO:0000256" key="4">
    <source>
        <dbReference type="PROSITE-ProRule" id="PRU01161"/>
    </source>
</evidence>
<evidence type="ECO:0000313" key="8">
    <source>
        <dbReference type="EMBL" id="KAG0116770.1"/>
    </source>
</evidence>
<dbReference type="EMBL" id="JADDUC010000161">
    <property type="protein sequence ID" value="KAG0116770.1"/>
    <property type="molecule type" value="Genomic_DNA"/>
</dbReference>
<dbReference type="InterPro" id="IPR016035">
    <property type="entry name" value="Acyl_Trfase/lysoPLipase"/>
</dbReference>
<feature type="active site" description="Nucleophile" evidence="4">
    <location>
        <position position="504"/>
    </location>
</feature>
<feature type="non-terminal residue" evidence="8">
    <location>
        <position position="918"/>
    </location>
</feature>
<evidence type="ECO:0000256" key="6">
    <source>
        <dbReference type="SAM" id="MobiDB-lite"/>
    </source>
</evidence>
<dbReference type="PROSITE" id="PS51635">
    <property type="entry name" value="PNPLA"/>
    <property type="match status" value="1"/>
</dbReference>
<organism evidence="8">
    <name type="scientific">Lamprotornis superbus</name>
    <dbReference type="NCBI Taxonomy" id="245042"/>
    <lineage>
        <taxon>Eukaryota</taxon>
        <taxon>Metazoa</taxon>
        <taxon>Chordata</taxon>
        <taxon>Craniata</taxon>
        <taxon>Vertebrata</taxon>
        <taxon>Euteleostomi</taxon>
        <taxon>Archelosauria</taxon>
        <taxon>Archosauria</taxon>
        <taxon>Dinosauria</taxon>
        <taxon>Saurischia</taxon>
        <taxon>Theropoda</taxon>
        <taxon>Coelurosauria</taxon>
        <taxon>Aves</taxon>
        <taxon>Neognathae</taxon>
        <taxon>Neoaves</taxon>
        <taxon>Telluraves</taxon>
        <taxon>Australaves</taxon>
        <taxon>Passeriformes</taxon>
        <taxon>Sturnidae</taxon>
        <taxon>Lamprotornis</taxon>
    </lineage>
</organism>
<accession>A0A835NKN2</accession>
<dbReference type="Gene3D" id="3.40.1090.10">
    <property type="entry name" value="Cytosolic phospholipase A2 catalytic domain"/>
    <property type="match status" value="1"/>
</dbReference>
<name>A0A835NKN2_9PASS</name>
<evidence type="ECO:0000256" key="1">
    <source>
        <dbReference type="ARBA" id="ARBA00022801"/>
    </source>
</evidence>
<feature type="active site" description="Proton acceptor" evidence="4">
    <location>
        <position position="648"/>
    </location>
</feature>
<protein>
    <recommendedName>
        <fullName evidence="7">PNPLA domain-containing protein</fullName>
    </recommendedName>
</protein>
<reference evidence="9" key="3">
    <citation type="submission" date="2022-01" db="EMBL/GenBank/DDBJ databases">
        <authorList>
            <person name="Rubenstein D.R."/>
        </authorList>
    </citation>
    <scope>NUCLEOTIDE SEQUENCE</scope>
    <source>
        <strain evidence="9">SS15</strain>
        <tissue evidence="9">Liver</tissue>
    </source>
</reference>
<feature type="short sequence motif" description="GXGXXG" evidence="4">
    <location>
        <begin position="470"/>
        <end position="475"/>
    </location>
</feature>
<dbReference type="SUPFAM" id="SSF52151">
    <property type="entry name" value="FabD/lysophospholipase-like"/>
    <property type="match status" value="1"/>
</dbReference>
<dbReference type="CDD" id="cd07211">
    <property type="entry name" value="Pat_PNPLA8"/>
    <property type="match status" value="1"/>
</dbReference>
<dbReference type="InterPro" id="IPR045217">
    <property type="entry name" value="PNPLA8-like"/>
</dbReference>
<dbReference type="GO" id="GO:0047499">
    <property type="term" value="F:calcium-independent phospholipase A2 activity"/>
    <property type="evidence" value="ECO:0007669"/>
    <property type="project" value="TreeGrafter"/>
</dbReference>